<evidence type="ECO:0000256" key="1">
    <source>
        <dbReference type="ARBA" id="ARBA00004571"/>
    </source>
</evidence>
<dbReference type="SUPFAM" id="SSF49464">
    <property type="entry name" value="Carboxypeptidase regulatory domain-like"/>
    <property type="match status" value="1"/>
</dbReference>
<dbReference type="OrthoDB" id="9768177at2"/>
<dbReference type="InterPro" id="IPR037066">
    <property type="entry name" value="Plug_dom_sf"/>
</dbReference>
<keyword evidence="4 8" id="KW-0812">Transmembrane</keyword>
<proteinExistence type="inferred from homology"/>
<evidence type="ECO:0000259" key="11">
    <source>
        <dbReference type="Pfam" id="PF00593"/>
    </source>
</evidence>
<dbReference type="Gene3D" id="2.60.40.1120">
    <property type="entry name" value="Carboxypeptidase-like, regulatory domain"/>
    <property type="match status" value="1"/>
</dbReference>
<reference evidence="13 14" key="1">
    <citation type="submission" date="2019-09" db="EMBL/GenBank/DDBJ databases">
        <title>Distinct polysaccharide growth profiles of human intestinal Prevotella copri isolates.</title>
        <authorList>
            <person name="Fehlner-Peach H."/>
            <person name="Magnabosco C."/>
            <person name="Raghavan V."/>
            <person name="Scher J.U."/>
            <person name="Tett A."/>
            <person name="Cox L.M."/>
            <person name="Gottsegen C."/>
            <person name="Watters A."/>
            <person name="Wiltshire- Gordon J.D."/>
            <person name="Segata N."/>
            <person name="Bonneau R."/>
            <person name="Littman D.R."/>
        </authorList>
    </citation>
    <scope>NUCLEOTIDE SEQUENCE [LARGE SCALE GENOMIC DNA]</scope>
    <source>
        <strain evidence="14">iA622</strain>
    </source>
</reference>
<dbReference type="Gene3D" id="2.170.130.10">
    <property type="entry name" value="TonB-dependent receptor, plug domain"/>
    <property type="match status" value="1"/>
</dbReference>
<keyword evidence="3 8" id="KW-1134">Transmembrane beta strand</keyword>
<evidence type="ECO:0000256" key="10">
    <source>
        <dbReference type="SAM" id="SignalP"/>
    </source>
</evidence>
<dbReference type="SUPFAM" id="SSF56935">
    <property type="entry name" value="Porins"/>
    <property type="match status" value="1"/>
</dbReference>
<feature type="domain" description="TonB-dependent receptor plug" evidence="12">
    <location>
        <begin position="121"/>
        <end position="237"/>
    </location>
</feature>
<name>A0A6G1U183_9BACT</name>
<dbReference type="InterPro" id="IPR036942">
    <property type="entry name" value="Beta-barrel_TonB_sf"/>
</dbReference>
<dbReference type="NCBIfam" id="TIGR04056">
    <property type="entry name" value="OMP_RagA_SusC"/>
    <property type="match status" value="1"/>
</dbReference>
<evidence type="ECO:0000256" key="7">
    <source>
        <dbReference type="ARBA" id="ARBA00023237"/>
    </source>
</evidence>
<feature type="signal peptide" evidence="10">
    <location>
        <begin position="1"/>
        <end position="28"/>
    </location>
</feature>
<dbReference type="Pfam" id="PF07715">
    <property type="entry name" value="Plug"/>
    <property type="match status" value="1"/>
</dbReference>
<feature type="chain" id="PRO_5026346378" evidence="10">
    <location>
        <begin position="29"/>
        <end position="989"/>
    </location>
</feature>
<evidence type="ECO:0000256" key="2">
    <source>
        <dbReference type="ARBA" id="ARBA00022448"/>
    </source>
</evidence>
<dbReference type="EMBL" id="VZCB01000076">
    <property type="protein sequence ID" value="MQN81177.1"/>
    <property type="molecule type" value="Genomic_DNA"/>
</dbReference>
<dbReference type="InterPro" id="IPR023996">
    <property type="entry name" value="TonB-dep_OMP_SusC/RagA"/>
</dbReference>
<dbReference type="AlphaFoldDB" id="A0A6G1U183"/>
<keyword evidence="7 8" id="KW-0998">Cell outer membrane</keyword>
<evidence type="ECO:0000256" key="3">
    <source>
        <dbReference type="ARBA" id="ARBA00022452"/>
    </source>
</evidence>
<keyword evidence="13" id="KW-0675">Receptor</keyword>
<evidence type="ECO:0000256" key="8">
    <source>
        <dbReference type="PROSITE-ProRule" id="PRU01360"/>
    </source>
</evidence>
<organism evidence="13 14">
    <name type="scientific">Segatella copri</name>
    <dbReference type="NCBI Taxonomy" id="165179"/>
    <lineage>
        <taxon>Bacteria</taxon>
        <taxon>Pseudomonadati</taxon>
        <taxon>Bacteroidota</taxon>
        <taxon>Bacteroidia</taxon>
        <taxon>Bacteroidales</taxon>
        <taxon>Prevotellaceae</taxon>
        <taxon>Segatella</taxon>
    </lineage>
</organism>
<keyword evidence="2 8" id="KW-0813">Transport</keyword>
<evidence type="ECO:0000256" key="5">
    <source>
        <dbReference type="ARBA" id="ARBA00023077"/>
    </source>
</evidence>
<dbReference type="InterPro" id="IPR039426">
    <property type="entry name" value="TonB-dep_rcpt-like"/>
</dbReference>
<keyword evidence="6 8" id="KW-0472">Membrane</keyword>
<protein>
    <submittedName>
        <fullName evidence="13">TonB-dependent receptor</fullName>
    </submittedName>
</protein>
<evidence type="ECO:0000313" key="13">
    <source>
        <dbReference type="EMBL" id="MQN81177.1"/>
    </source>
</evidence>
<gene>
    <name evidence="13" type="ORF">F7D73_09460</name>
</gene>
<evidence type="ECO:0000256" key="6">
    <source>
        <dbReference type="ARBA" id="ARBA00023136"/>
    </source>
</evidence>
<dbReference type="Gene3D" id="2.40.170.20">
    <property type="entry name" value="TonB-dependent receptor, beta-barrel domain"/>
    <property type="match status" value="1"/>
</dbReference>
<evidence type="ECO:0000259" key="12">
    <source>
        <dbReference type="Pfam" id="PF07715"/>
    </source>
</evidence>
<feature type="domain" description="TonB-dependent receptor-like beta-barrel" evidence="11">
    <location>
        <begin position="395"/>
        <end position="953"/>
    </location>
</feature>
<dbReference type="PROSITE" id="PS51257">
    <property type="entry name" value="PROKAR_LIPOPROTEIN"/>
    <property type="match status" value="1"/>
</dbReference>
<evidence type="ECO:0000256" key="9">
    <source>
        <dbReference type="RuleBase" id="RU003357"/>
    </source>
</evidence>
<dbReference type="NCBIfam" id="TIGR04057">
    <property type="entry name" value="SusC_RagA_signa"/>
    <property type="match status" value="1"/>
</dbReference>
<keyword evidence="5 9" id="KW-0798">TonB box</keyword>
<dbReference type="InterPro" id="IPR012910">
    <property type="entry name" value="Plug_dom"/>
</dbReference>
<accession>A0A6G1U183</accession>
<dbReference type="Pfam" id="PF13715">
    <property type="entry name" value="CarbopepD_reg_2"/>
    <property type="match status" value="1"/>
</dbReference>
<keyword evidence="10" id="KW-0732">Signal</keyword>
<comment type="caution">
    <text evidence="13">The sequence shown here is derived from an EMBL/GenBank/DDBJ whole genome shotgun (WGS) entry which is preliminary data.</text>
</comment>
<dbReference type="PROSITE" id="PS52016">
    <property type="entry name" value="TONB_DEPENDENT_REC_3"/>
    <property type="match status" value="1"/>
</dbReference>
<evidence type="ECO:0000256" key="4">
    <source>
        <dbReference type="ARBA" id="ARBA00022692"/>
    </source>
</evidence>
<dbReference type="GO" id="GO:0009279">
    <property type="term" value="C:cell outer membrane"/>
    <property type="evidence" value="ECO:0007669"/>
    <property type="project" value="UniProtKB-SubCell"/>
</dbReference>
<dbReference type="Pfam" id="PF00593">
    <property type="entry name" value="TonB_dep_Rec_b-barrel"/>
    <property type="match status" value="1"/>
</dbReference>
<dbReference type="InterPro" id="IPR000531">
    <property type="entry name" value="Beta-barrel_TonB"/>
</dbReference>
<evidence type="ECO:0000313" key="14">
    <source>
        <dbReference type="Proteomes" id="UP000480425"/>
    </source>
</evidence>
<sequence length="989" mass="108363">MNAIFSKVRKRGILLAALLLMGCLQLLAQTRTVKGEVTDAQNGEALIGATVTVEGEKGGTVTDFDGNFSLQVSSSAKKIKVSYIGYIDKILTISDNMQVKLESDSKALADVVVIGYGTARKSDLTGSVATVKAKDFNKGLVSSPEQLINGKVSGVQIMSNSGSASAGSTIRVRGGASLNASNDPLIVLDGVPLEQGGISGNSSNFLSMINPSDIESMTVLKDASSTAIYGSRASNGVIIITTKKGQQGGLKVNFNTTNSMQTRAQMVDMLSHDDFVNVINQFGTDNQKSLLGNANTDWNDEVYRTAFGTDNNLSLSGSIGKYLPFRVSAGYYNQSGLVRKDNVERWTGNVVLTPSFFQDHLKLTINAKGTLNNNSFNNGGAVWAAATFNPTIPVYSGNNSYGGFNEALDADGYPVNAGVRNPRGLVDLYDSKSKVSRFIGSMNVDYKVHFLPDLKLHATIGADYAKGDGTIYVPGYAAQSFNKDESLSGSDYKYGPQKNENRLLTLYANYAKYFENIKSNVDLTAGYDYQFWKSTTPLYYTKSAAGTTLSTVKASDYRHVMLSYYGRVNYSFDGKYLLTATVRRDASSRFSKDTRWGTFPSVALGWTLTEEPWLKDNKVISNLKLRASYGVTGQQEGIGNYNYLPVYTSSVTGAEALINGQYITTYRPEAYVSDLKWETTTSWNFGLDFGFLNGRIGGAIDFYTRKTKDLLASVPTAAGTNFSKTILTNVGNVDSKGIEVSLNATPIQTKDWEWNLSYNFTWQNMKVKNLSLTQGGSQTNVKVGPSIDAYQFQVLSEGYEPYMFYVYHQLYDSETGKPIEGAYADLNGDGEINDGDLYRYHSPAPKYIMGLSTSLRYKQLTLGMSFRANIDNYVYNGMGMSTGAWETVSYNNSQLNNLNASFLKTGFKTRQYLSDYYVENASFLKLDNLSLSYNVGKINKWASLTVSAMVQNVFTITGYSGTDPEVPNGMDNSFYPRPRTYSVSLGLQF</sequence>
<comment type="subcellular location">
    <subcellularLocation>
        <location evidence="1 8">Cell outer membrane</location>
        <topology evidence="1 8">Multi-pass membrane protein</topology>
    </subcellularLocation>
</comment>
<dbReference type="Proteomes" id="UP000480425">
    <property type="component" value="Unassembled WGS sequence"/>
</dbReference>
<dbReference type="InterPro" id="IPR008969">
    <property type="entry name" value="CarboxyPept-like_regulatory"/>
</dbReference>
<comment type="similarity">
    <text evidence="8 9">Belongs to the TonB-dependent receptor family.</text>
</comment>
<dbReference type="InterPro" id="IPR023997">
    <property type="entry name" value="TonB-dep_OMP_SusC/RagA_CS"/>
</dbReference>
<dbReference type="FunFam" id="2.170.130.10:FF:000008">
    <property type="entry name" value="SusC/RagA family TonB-linked outer membrane protein"/>
    <property type="match status" value="1"/>
</dbReference>